<accession>A0AAW0EX69</accession>
<dbReference type="InterPro" id="IPR006553">
    <property type="entry name" value="Leu-rich_rpt_Cys-con_subtyp"/>
</dbReference>
<evidence type="ECO:0000313" key="2">
    <source>
        <dbReference type="Proteomes" id="UP001430356"/>
    </source>
</evidence>
<dbReference type="InterPro" id="IPR032675">
    <property type="entry name" value="LRR_dom_sf"/>
</dbReference>
<organism evidence="1 2">
    <name type="scientific">Novymonas esmeraldas</name>
    <dbReference type="NCBI Taxonomy" id="1808958"/>
    <lineage>
        <taxon>Eukaryota</taxon>
        <taxon>Discoba</taxon>
        <taxon>Euglenozoa</taxon>
        <taxon>Kinetoplastea</taxon>
        <taxon>Metakinetoplastina</taxon>
        <taxon>Trypanosomatida</taxon>
        <taxon>Trypanosomatidae</taxon>
        <taxon>Novymonas</taxon>
    </lineage>
</organism>
<dbReference type="SMART" id="SM00367">
    <property type="entry name" value="LRR_CC"/>
    <property type="match status" value="5"/>
</dbReference>
<dbReference type="Gene3D" id="3.80.10.10">
    <property type="entry name" value="Ribonuclease Inhibitor"/>
    <property type="match status" value="2"/>
</dbReference>
<dbReference type="SUPFAM" id="SSF52058">
    <property type="entry name" value="L domain-like"/>
    <property type="match status" value="1"/>
</dbReference>
<proteinExistence type="predicted"/>
<comment type="caution">
    <text evidence="1">The sequence shown here is derived from an EMBL/GenBank/DDBJ whole genome shotgun (WGS) entry which is preliminary data.</text>
</comment>
<sequence>MLSNSAVTSFAGEVPDRDTLHDVMRYIPYNRRTLTAMRCVSKPFRSAVQSPQSPWAPRKEIMVSRYGQCILFNAQEDEQGRSNFALCSISAIGRKFRTHSAKLLSRYHVLVANGLSRLVLHHAPVDNAFFEPLGVLVNLRELELVSCRGITSITEASCIKNLTSLTVVFCPVEPDGAAGLLLPQLQKLTLRCCSKLSNLGAIAAETCAALVDVHVESCDVHDDNTSFFEHLGPNVRSLNLTAALVDMAIAHTPNAALESLTSLVACETILRSWTLDLLSPFLAKSLEYLSLENCESVDRLSALGSLVNLRFLDVSRLRVLQEIDCVAQCTKLEMFRCSDTELGGITFLKDLRHLRVLDVSNTSLTDYSLIHLEESPELDTVVLTGCLCISSINAFHRCPKIRRILCGRTAVTNEGVDMLPECPMLEEIDLKMTNVTDVNRLADCPSLKTINVCGSIMMQDAVQRLLDKPSVEVICDSFDDADYMGC</sequence>
<gene>
    <name evidence="1" type="ORF">NESM_000769000</name>
</gene>
<dbReference type="EMBL" id="JAECZO010000133">
    <property type="protein sequence ID" value="KAK7198126.1"/>
    <property type="molecule type" value="Genomic_DNA"/>
</dbReference>
<dbReference type="GO" id="GO:0031146">
    <property type="term" value="P:SCF-dependent proteasomal ubiquitin-dependent protein catabolic process"/>
    <property type="evidence" value="ECO:0007669"/>
    <property type="project" value="TreeGrafter"/>
</dbReference>
<keyword evidence="2" id="KW-1185">Reference proteome</keyword>
<reference evidence="1 2" key="1">
    <citation type="journal article" date="2021" name="MBio">
        <title>A New Model Trypanosomatid, Novymonas esmeraldas: Genomic Perception of Its 'Candidatus Pandoraea novymonadis' Endosymbiont.</title>
        <authorList>
            <person name="Zakharova A."/>
            <person name="Saura A."/>
            <person name="Butenko A."/>
            <person name="Podesvova L."/>
            <person name="Warmusova S."/>
            <person name="Kostygov A.Y."/>
            <person name="Nenarokova A."/>
            <person name="Lukes J."/>
            <person name="Opperdoes F.R."/>
            <person name="Yurchenko V."/>
        </authorList>
    </citation>
    <scope>NUCLEOTIDE SEQUENCE [LARGE SCALE GENOMIC DNA]</scope>
    <source>
        <strain evidence="1 2">E262AT.01</strain>
    </source>
</reference>
<name>A0AAW0EX69_9TRYP</name>
<dbReference type="PANTHER" id="PTHR13318">
    <property type="entry name" value="PARTNER OF PAIRED, ISOFORM B-RELATED"/>
    <property type="match status" value="1"/>
</dbReference>
<protein>
    <submittedName>
        <fullName evidence="1">Leucine rich repeat</fullName>
    </submittedName>
</protein>
<dbReference type="GO" id="GO:0019005">
    <property type="term" value="C:SCF ubiquitin ligase complex"/>
    <property type="evidence" value="ECO:0007669"/>
    <property type="project" value="TreeGrafter"/>
</dbReference>
<dbReference type="Proteomes" id="UP001430356">
    <property type="component" value="Unassembled WGS sequence"/>
</dbReference>
<evidence type="ECO:0000313" key="1">
    <source>
        <dbReference type="EMBL" id="KAK7198126.1"/>
    </source>
</evidence>
<dbReference type="AlphaFoldDB" id="A0AAW0EX69"/>